<comment type="caution">
    <text evidence="3">The sequence shown here is derived from an EMBL/GenBank/DDBJ whole genome shotgun (WGS) entry which is preliminary data.</text>
</comment>
<evidence type="ECO:0000259" key="2">
    <source>
        <dbReference type="Pfam" id="PF20151"/>
    </source>
</evidence>
<dbReference type="Pfam" id="PF20151">
    <property type="entry name" value="DUF6533"/>
    <property type="match status" value="1"/>
</dbReference>
<name>A0AAV5A0E5_9AGAM</name>
<reference evidence="3" key="1">
    <citation type="submission" date="2021-10" db="EMBL/GenBank/DDBJ databases">
        <title>De novo Genome Assembly of Clathrus columnatus (Basidiomycota, Fungi) Using Illumina and Nanopore Sequence Data.</title>
        <authorList>
            <person name="Ogiso-Tanaka E."/>
            <person name="Itagaki H."/>
            <person name="Hosoya T."/>
            <person name="Hosaka K."/>
        </authorList>
    </citation>
    <scope>NUCLEOTIDE SEQUENCE</scope>
    <source>
        <strain evidence="3">MO-923</strain>
    </source>
</reference>
<dbReference type="InterPro" id="IPR045340">
    <property type="entry name" value="DUF6533"/>
</dbReference>
<gene>
    <name evidence="3" type="ORF">Clacol_000307</name>
</gene>
<evidence type="ECO:0000256" key="1">
    <source>
        <dbReference type="SAM" id="Phobius"/>
    </source>
</evidence>
<keyword evidence="4" id="KW-1185">Reference proteome</keyword>
<keyword evidence="1" id="KW-0812">Transmembrane</keyword>
<sequence length="135" mass="15036">MNNQTDSAISLYIETAYQQVAEERAFIASCALLVYGSVLHLGDEVQYIWQWKEKLSPPNILYVLAKYPLLAYQSLLVVQSFVDITSMEFVLFIYVFNLKLRVFGFSVCNDLGYVGGALSILAYIGVQGCGSSKIA</sequence>
<organism evidence="3 4">
    <name type="scientific">Clathrus columnatus</name>
    <dbReference type="NCBI Taxonomy" id="1419009"/>
    <lineage>
        <taxon>Eukaryota</taxon>
        <taxon>Fungi</taxon>
        <taxon>Dikarya</taxon>
        <taxon>Basidiomycota</taxon>
        <taxon>Agaricomycotina</taxon>
        <taxon>Agaricomycetes</taxon>
        <taxon>Phallomycetidae</taxon>
        <taxon>Phallales</taxon>
        <taxon>Clathraceae</taxon>
        <taxon>Clathrus</taxon>
    </lineage>
</organism>
<feature type="transmembrane region" description="Helical" evidence="1">
    <location>
        <begin position="75"/>
        <end position="96"/>
    </location>
</feature>
<dbReference type="AlphaFoldDB" id="A0AAV5A0E5"/>
<evidence type="ECO:0000313" key="3">
    <source>
        <dbReference type="EMBL" id="GJJ06118.1"/>
    </source>
</evidence>
<dbReference type="EMBL" id="BPWL01000001">
    <property type="protein sequence ID" value="GJJ06118.1"/>
    <property type="molecule type" value="Genomic_DNA"/>
</dbReference>
<feature type="domain" description="DUF6533" evidence="2">
    <location>
        <begin position="27"/>
        <end position="69"/>
    </location>
</feature>
<protein>
    <recommendedName>
        <fullName evidence="2">DUF6533 domain-containing protein</fullName>
    </recommendedName>
</protein>
<accession>A0AAV5A0E5</accession>
<keyword evidence="1" id="KW-1133">Transmembrane helix</keyword>
<proteinExistence type="predicted"/>
<evidence type="ECO:0000313" key="4">
    <source>
        <dbReference type="Proteomes" id="UP001050691"/>
    </source>
</evidence>
<keyword evidence="1" id="KW-0472">Membrane</keyword>
<dbReference type="Proteomes" id="UP001050691">
    <property type="component" value="Unassembled WGS sequence"/>
</dbReference>
<feature type="transmembrane region" description="Helical" evidence="1">
    <location>
        <begin position="102"/>
        <end position="126"/>
    </location>
</feature>